<dbReference type="InterPro" id="IPR050266">
    <property type="entry name" value="AB_hydrolase_sf"/>
</dbReference>
<name>A0A1T4YPF1_9BACL</name>
<keyword evidence="2" id="KW-1185">Reference proteome</keyword>
<dbReference type="GO" id="GO:0016020">
    <property type="term" value="C:membrane"/>
    <property type="evidence" value="ECO:0007669"/>
    <property type="project" value="TreeGrafter"/>
</dbReference>
<gene>
    <name evidence="1" type="ORF">SAMN04244570_3185</name>
</gene>
<organism evidence="1 2">
    <name type="scientific">Sporosarcina newyorkensis</name>
    <dbReference type="NCBI Taxonomy" id="759851"/>
    <lineage>
        <taxon>Bacteria</taxon>
        <taxon>Bacillati</taxon>
        <taxon>Bacillota</taxon>
        <taxon>Bacilli</taxon>
        <taxon>Bacillales</taxon>
        <taxon>Caryophanaceae</taxon>
        <taxon>Sporosarcina</taxon>
    </lineage>
</organism>
<dbReference type="PANTHER" id="PTHR43798:SF33">
    <property type="entry name" value="HYDROLASE, PUTATIVE (AFU_ORTHOLOGUE AFUA_2G14860)-RELATED"/>
    <property type="match status" value="1"/>
</dbReference>
<dbReference type="AlphaFoldDB" id="A0A1T4YPF1"/>
<proteinExistence type="predicted"/>
<evidence type="ECO:0000313" key="2">
    <source>
        <dbReference type="Proteomes" id="UP000190042"/>
    </source>
</evidence>
<dbReference type="Gene3D" id="3.40.50.1820">
    <property type="entry name" value="alpha/beta hydrolase"/>
    <property type="match status" value="1"/>
</dbReference>
<dbReference type="Proteomes" id="UP000190042">
    <property type="component" value="Unassembled WGS sequence"/>
</dbReference>
<dbReference type="EMBL" id="FUYJ01000007">
    <property type="protein sequence ID" value="SKB03448.1"/>
    <property type="molecule type" value="Genomic_DNA"/>
</dbReference>
<evidence type="ECO:0000313" key="1">
    <source>
        <dbReference type="EMBL" id="SKB03448.1"/>
    </source>
</evidence>
<protein>
    <submittedName>
        <fullName evidence="1">Pimeloyl-ACP methyl ester carboxylesterase</fullName>
    </submittedName>
</protein>
<accession>A0A1T4YPF1</accession>
<dbReference type="PANTHER" id="PTHR43798">
    <property type="entry name" value="MONOACYLGLYCEROL LIPASE"/>
    <property type="match status" value="1"/>
</dbReference>
<dbReference type="RefSeq" id="WP_245799532.1">
    <property type="nucleotide sequence ID" value="NZ_FUYJ01000007.1"/>
</dbReference>
<sequence>MRKVGKFMMFIALTLIASFLVLIGISHVNHQAKLKKENEKFIPTGVLIEVNDHKIHVYTEGTGKETLVFLSGSGTSSPTLDFKSLYSLLSDTHQIAVVERAGYGFSEITDSQRDIDTILSETREALFQAGAEGPFILLPHSMSGIEALHWAQIYPDEVKAIIGLDMAVPVVYEQMKINMPLVRLGKLVADIGATRWFPALSQSDAMRYGTLTEDEKELYEVTFYRRTATQNMLNEVIEIKNNAKRVQESLPVEIPMLLFVSNGQGTGLDKSNWVGFQKDFVADQSNSKLIELNCSHYVHNIESIQIAEDSTRFIEMMNNR</sequence>
<dbReference type="InterPro" id="IPR029058">
    <property type="entry name" value="AB_hydrolase_fold"/>
</dbReference>
<dbReference type="SUPFAM" id="SSF53474">
    <property type="entry name" value="alpha/beta-Hydrolases"/>
    <property type="match status" value="1"/>
</dbReference>
<reference evidence="2" key="1">
    <citation type="submission" date="2017-02" db="EMBL/GenBank/DDBJ databases">
        <authorList>
            <person name="Varghese N."/>
            <person name="Submissions S."/>
        </authorList>
    </citation>
    <scope>NUCLEOTIDE SEQUENCE [LARGE SCALE GENOMIC DNA]</scope>
    <source>
        <strain evidence="2">DSM 23966</strain>
    </source>
</reference>